<feature type="compositionally biased region" description="Low complexity" evidence="2">
    <location>
        <begin position="56"/>
        <end position="70"/>
    </location>
</feature>
<reference evidence="3 4" key="1">
    <citation type="submission" date="2019-12" db="EMBL/GenBank/DDBJ databases">
        <title>Chromosome-level assembly of the Caenorhabditis remanei genome.</title>
        <authorList>
            <person name="Teterina A.A."/>
            <person name="Willis J.H."/>
            <person name="Phillips P.C."/>
        </authorList>
    </citation>
    <scope>NUCLEOTIDE SEQUENCE [LARGE SCALE GENOMIC DNA]</scope>
    <source>
        <strain evidence="3 4">PX506</strain>
        <tissue evidence="3">Whole organism</tissue>
    </source>
</reference>
<organism evidence="3 4">
    <name type="scientific">Caenorhabditis remanei</name>
    <name type="common">Caenorhabditis vulgaris</name>
    <dbReference type="NCBI Taxonomy" id="31234"/>
    <lineage>
        <taxon>Eukaryota</taxon>
        <taxon>Metazoa</taxon>
        <taxon>Ecdysozoa</taxon>
        <taxon>Nematoda</taxon>
        <taxon>Chromadorea</taxon>
        <taxon>Rhabditida</taxon>
        <taxon>Rhabditina</taxon>
        <taxon>Rhabditomorpha</taxon>
        <taxon>Rhabditoidea</taxon>
        <taxon>Rhabditidae</taxon>
        <taxon>Peloderinae</taxon>
        <taxon>Caenorhabditis</taxon>
    </lineage>
</organism>
<dbReference type="EMBL" id="WUAV01000003">
    <property type="protein sequence ID" value="KAF1760472.1"/>
    <property type="molecule type" value="Genomic_DNA"/>
</dbReference>
<keyword evidence="1" id="KW-0175">Coiled coil</keyword>
<comment type="caution">
    <text evidence="3">The sequence shown here is derived from an EMBL/GenBank/DDBJ whole genome shotgun (WGS) entry which is preliminary data.</text>
</comment>
<feature type="compositionally biased region" description="Gly residues" evidence="2">
    <location>
        <begin position="711"/>
        <end position="721"/>
    </location>
</feature>
<evidence type="ECO:0000256" key="1">
    <source>
        <dbReference type="SAM" id="Coils"/>
    </source>
</evidence>
<proteinExistence type="predicted"/>
<evidence type="ECO:0000256" key="2">
    <source>
        <dbReference type="SAM" id="MobiDB-lite"/>
    </source>
</evidence>
<feature type="compositionally biased region" description="Basic and acidic residues" evidence="2">
    <location>
        <begin position="633"/>
        <end position="648"/>
    </location>
</feature>
<dbReference type="Proteomes" id="UP000483820">
    <property type="component" value="Chromosome III"/>
</dbReference>
<feature type="region of interest" description="Disordered" evidence="2">
    <location>
        <begin position="425"/>
        <end position="671"/>
    </location>
</feature>
<feature type="compositionally biased region" description="Polar residues" evidence="2">
    <location>
        <begin position="7"/>
        <end position="23"/>
    </location>
</feature>
<protein>
    <submittedName>
        <fullName evidence="3">Uncharacterized protein</fullName>
    </submittedName>
</protein>
<feature type="region of interest" description="Disordered" evidence="2">
    <location>
        <begin position="1"/>
        <end position="76"/>
    </location>
</feature>
<dbReference type="CTD" id="9806680"/>
<feature type="region of interest" description="Disordered" evidence="2">
    <location>
        <begin position="711"/>
        <end position="742"/>
    </location>
</feature>
<feature type="coiled-coil region" evidence="1">
    <location>
        <begin position="120"/>
        <end position="147"/>
    </location>
</feature>
<dbReference type="KEGG" id="crq:GCK72_008721"/>
<evidence type="ECO:0000313" key="4">
    <source>
        <dbReference type="Proteomes" id="UP000483820"/>
    </source>
</evidence>
<feature type="region of interest" description="Disordered" evidence="2">
    <location>
        <begin position="304"/>
        <end position="353"/>
    </location>
</feature>
<feature type="compositionally biased region" description="Basic and acidic residues" evidence="2">
    <location>
        <begin position="610"/>
        <end position="621"/>
    </location>
</feature>
<feature type="compositionally biased region" description="Acidic residues" evidence="2">
    <location>
        <begin position="26"/>
        <end position="43"/>
    </location>
</feature>
<gene>
    <name evidence="3" type="ORF">GCK72_008721</name>
</gene>
<accession>A0A6A5H1W8</accession>
<feature type="compositionally biased region" description="Basic and acidic residues" evidence="2">
    <location>
        <begin position="548"/>
        <end position="575"/>
    </location>
</feature>
<evidence type="ECO:0000313" key="3">
    <source>
        <dbReference type="EMBL" id="KAF1760472.1"/>
    </source>
</evidence>
<dbReference type="GeneID" id="9806680"/>
<sequence length="742" mass="81926">MEDEENSSFQPENQSVHGENSLQIGLEEESSQQDMEIDSEEISEERTEESSEEPSMEPSEAPPVESSDSAEAIEKSRIQKESFMEMFKIAPTIKDVLPDLRVFMEHPDVIDWDRREVQQIVELKIQEEKARKKAEKASRREQAEKQQPVVLADLIRSATGIDVAGILQKIPGVQQPPVVTAPPVMPVVQPVQPAFVAPPPTLSLSTSTITSVGHGKCGFGTPHPNEIPAELRKAKPDMIAPIPDELRVVQGGRAERKVPAIPNELLPPEQRVFESLPLVFVRPPMRKTLFLAGARCGKRSERLEAAEAEEEEKTGKKRKKNKGAEEQSFRGANRPFAPPESHRGRGGFSKPSRIPVVSGMNALPAGLNKNSPLAVKRYHARHLAKETGMTLEEAMAEIEEQCNEFGGEDTPEAREHDEKAMELIKKRGDEKWNQRYNYVPVDHSKGIPGVDRPPGGGLPPPRKERELSEPSSSGSPREAIPGVTKPPIGAKRDPVPGVDRPPIGARVDREPIPGVDRPPIGGGGREPIPGVDRPPGGHRYQGEPYDGEGDRGGRRERRRGGVKEREKKRRREEAFRGGPRGRGGERGRGGRGGYDRWDERGYGGGAPKQARYDDYGTDRGYPRPYQAVGYGGYDDRRGYDDYYGRQDGYENYDGQHQYGEGGYEHQGGEGEGYAYDQHAAEAYYQGHEGQDATYYQEDGSQYYNEYYGTAEAGGGATGEGGAEYHATFDTPSTSHPPPPPPN</sequence>
<dbReference type="AlphaFoldDB" id="A0A6A5H1W8"/>
<name>A0A6A5H1W8_CAERE</name>
<feature type="compositionally biased region" description="Basic and acidic residues" evidence="2">
    <location>
        <begin position="582"/>
        <end position="601"/>
    </location>
</feature>
<dbReference type="RefSeq" id="XP_053586575.1">
    <property type="nucleotide sequence ID" value="XM_053726998.1"/>
</dbReference>